<dbReference type="InterPro" id="IPR036188">
    <property type="entry name" value="FAD/NAD-bd_sf"/>
</dbReference>
<keyword evidence="5" id="KW-1185">Reference proteome</keyword>
<dbReference type="RefSeq" id="WP_408160082.1">
    <property type="nucleotide sequence ID" value="NZ_JAQQFM010000010.1"/>
</dbReference>
<organism evidence="4 5">
    <name type="scientific">Herbaspirillum lusitanum</name>
    <dbReference type="NCBI Taxonomy" id="213312"/>
    <lineage>
        <taxon>Bacteria</taxon>
        <taxon>Pseudomonadati</taxon>
        <taxon>Pseudomonadota</taxon>
        <taxon>Betaproteobacteria</taxon>
        <taxon>Burkholderiales</taxon>
        <taxon>Oxalobacteraceae</taxon>
        <taxon>Herbaspirillum</taxon>
    </lineage>
</organism>
<dbReference type="Pfam" id="PF07992">
    <property type="entry name" value="Pyr_redox_2"/>
    <property type="match status" value="1"/>
</dbReference>
<dbReference type="SUPFAM" id="SSF51905">
    <property type="entry name" value="FAD/NAD(P)-binding domain"/>
    <property type="match status" value="1"/>
</dbReference>
<feature type="domain" description="FAD/NAD(P)-binding" evidence="3">
    <location>
        <begin position="3"/>
        <end position="284"/>
    </location>
</feature>
<reference evidence="4 5" key="1">
    <citation type="journal article" date="2024" name="Chem. Sci.">
        <title>Discovery of megapolipeptins by genome mining of a Burkholderiales bacteria collection.</title>
        <authorList>
            <person name="Paulo B.S."/>
            <person name="Recchia M.J.J."/>
            <person name="Lee S."/>
            <person name="Fergusson C.H."/>
            <person name="Romanowski S.B."/>
            <person name="Hernandez A."/>
            <person name="Krull N."/>
            <person name="Liu D.Y."/>
            <person name="Cavanagh H."/>
            <person name="Bos A."/>
            <person name="Gray C.A."/>
            <person name="Murphy B.T."/>
            <person name="Linington R.G."/>
            <person name="Eustaquio A.S."/>
        </authorList>
    </citation>
    <scope>NUCLEOTIDE SEQUENCE [LARGE SCALE GENOMIC DNA]</scope>
    <source>
        <strain evidence="4 5">RL21-008-BIB-A</strain>
    </source>
</reference>
<sequence length="302" mass="32236">MQHDVIIVGASFAGISAAMQLLRARCTVLLIDSGKPRNRYAKSAHGFFAQDGKSPFELQQEGLRQLLKYPTLEFTQGEATSADGAIGSFRVTLADGRQYQAQRLILATGVRDELPAIAGMQERWGISVLHCPYCHGYEVRDQALGVIATSPMSVHQAVMIPDWGPTTYFTQGLYEPEQAELKQLQTRGVKIERSPVQALLGTAPQLEGVQLQDGRVIALGAIFTAPKTHLASPLAQQLGCTIDDGPLGPLIRVDDVKLSSVPGVFAAGDTASMMYNATMASSSGVMAGVAAHRSLIEAAMAA</sequence>
<name>A0ABW9AFR0_9BURK</name>
<proteinExistence type="predicted"/>
<dbReference type="PANTHER" id="PTHR48105">
    <property type="entry name" value="THIOREDOXIN REDUCTASE 1-RELATED-RELATED"/>
    <property type="match status" value="1"/>
</dbReference>
<accession>A0ABW9AFR0</accession>
<comment type="caution">
    <text evidence="4">The sequence shown here is derived from an EMBL/GenBank/DDBJ whole genome shotgun (WGS) entry which is preliminary data.</text>
</comment>
<evidence type="ECO:0000313" key="4">
    <source>
        <dbReference type="EMBL" id="MFL9926862.1"/>
    </source>
</evidence>
<dbReference type="Gene3D" id="3.50.50.60">
    <property type="entry name" value="FAD/NAD(P)-binding domain"/>
    <property type="match status" value="2"/>
</dbReference>
<gene>
    <name evidence="4" type="ORF">PQR62_21505</name>
</gene>
<dbReference type="PRINTS" id="PR00368">
    <property type="entry name" value="FADPNR"/>
</dbReference>
<keyword evidence="2" id="KW-0560">Oxidoreductase</keyword>
<dbReference type="EMBL" id="JAQQFM010000010">
    <property type="protein sequence ID" value="MFL9926862.1"/>
    <property type="molecule type" value="Genomic_DNA"/>
</dbReference>
<dbReference type="PRINTS" id="PR00469">
    <property type="entry name" value="PNDRDTASEII"/>
</dbReference>
<protein>
    <submittedName>
        <fullName evidence="4">NAD(P)/FAD-dependent oxidoreductase</fullName>
    </submittedName>
</protein>
<dbReference type="InterPro" id="IPR050097">
    <property type="entry name" value="Ferredoxin-NADP_redctase_2"/>
</dbReference>
<evidence type="ECO:0000259" key="3">
    <source>
        <dbReference type="Pfam" id="PF07992"/>
    </source>
</evidence>
<dbReference type="InterPro" id="IPR023753">
    <property type="entry name" value="FAD/NAD-binding_dom"/>
</dbReference>
<keyword evidence="1" id="KW-0285">Flavoprotein</keyword>
<evidence type="ECO:0000313" key="5">
    <source>
        <dbReference type="Proteomes" id="UP001629246"/>
    </source>
</evidence>
<evidence type="ECO:0000256" key="1">
    <source>
        <dbReference type="ARBA" id="ARBA00022630"/>
    </source>
</evidence>
<evidence type="ECO:0000256" key="2">
    <source>
        <dbReference type="ARBA" id="ARBA00023002"/>
    </source>
</evidence>
<dbReference type="Proteomes" id="UP001629246">
    <property type="component" value="Unassembled WGS sequence"/>
</dbReference>